<comment type="caution">
    <text evidence="1">The sequence shown here is derived from an EMBL/GenBank/DDBJ whole genome shotgun (WGS) entry which is preliminary data.</text>
</comment>
<dbReference type="AlphaFoldDB" id="A0A841EFX8"/>
<dbReference type="Pfam" id="PF13481">
    <property type="entry name" value="AAA_25"/>
    <property type="match status" value="1"/>
</dbReference>
<proteinExistence type="predicted"/>
<dbReference type="Proteomes" id="UP000578077">
    <property type="component" value="Unassembled WGS sequence"/>
</dbReference>
<dbReference type="RefSeq" id="WP_184637563.1">
    <property type="nucleotide sequence ID" value="NZ_BAABKT010000029.1"/>
</dbReference>
<dbReference type="SUPFAM" id="SSF52540">
    <property type="entry name" value="P-loop containing nucleoside triphosphate hydrolases"/>
    <property type="match status" value="1"/>
</dbReference>
<evidence type="ECO:0000313" key="1">
    <source>
        <dbReference type="EMBL" id="MBB6000249.1"/>
    </source>
</evidence>
<accession>A0A841EFX8</accession>
<name>A0A841EFX8_9ACTN</name>
<dbReference type="EMBL" id="JACHLY010000001">
    <property type="protein sequence ID" value="MBB6000249.1"/>
    <property type="molecule type" value="Genomic_DNA"/>
</dbReference>
<keyword evidence="2" id="KW-1185">Reference proteome</keyword>
<gene>
    <name evidence="1" type="ORF">HNR25_004000</name>
</gene>
<reference evidence="1 2" key="1">
    <citation type="submission" date="2020-08" db="EMBL/GenBank/DDBJ databases">
        <title>Sequencing the genomes of 1000 actinobacteria strains.</title>
        <authorList>
            <person name="Klenk H.-P."/>
        </authorList>
    </citation>
    <scope>NUCLEOTIDE SEQUENCE [LARGE SCALE GENOMIC DNA]</scope>
    <source>
        <strain evidence="1 2">DSM 44593</strain>
    </source>
</reference>
<organism evidence="1 2">
    <name type="scientific">Streptomonospora salina</name>
    <dbReference type="NCBI Taxonomy" id="104205"/>
    <lineage>
        <taxon>Bacteria</taxon>
        <taxon>Bacillati</taxon>
        <taxon>Actinomycetota</taxon>
        <taxon>Actinomycetes</taxon>
        <taxon>Streptosporangiales</taxon>
        <taxon>Nocardiopsidaceae</taxon>
        <taxon>Streptomonospora</taxon>
    </lineage>
</organism>
<sequence>MAHIPREDIEAILHEYAAQVRAERHLQARGIAARIIPRSGLALLPEPRPLIEGTIDQHSVVLLAGPWGSGKSFIALDWGARISTGLAWQTRPIQETGTVLYVAAEGAYGLKRRIDAWEYAWRTKLTDDGFMILTRPVNLLSPGEVAELCEQVREHGIAHVIVDTLARCLVGGDENSARDMGMAVDALYEIREATGDGGTVLAIHHTGKDRQTIRGSSALEAGVDTVYQTEGDGRLIQLKRTKRKDGPVDDLVRLSLNPVADSVVVASQNGVGISRSEDTVVSLLHSHFSNLEAPTTRTLMDVSGMPQSSFYRVLNGLVTKGTVVFEKDGRSTRVRLAEDADTRP</sequence>
<protein>
    <submittedName>
        <fullName evidence="1">Uncharacterized protein</fullName>
    </submittedName>
</protein>
<dbReference type="Gene3D" id="3.40.50.300">
    <property type="entry name" value="P-loop containing nucleotide triphosphate hydrolases"/>
    <property type="match status" value="1"/>
</dbReference>
<evidence type="ECO:0000313" key="2">
    <source>
        <dbReference type="Proteomes" id="UP000578077"/>
    </source>
</evidence>
<dbReference type="InterPro" id="IPR027417">
    <property type="entry name" value="P-loop_NTPase"/>
</dbReference>